<reference evidence="2" key="1">
    <citation type="submission" date="2022-03" db="EMBL/GenBank/DDBJ databases">
        <title>A functionally conserved STORR gene fusion in Papaver species that diverged 16.8 million years ago.</title>
        <authorList>
            <person name="Catania T."/>
        </authorList>
    </citation>
    <scope>NUCLEOTIDE SEQUENCE</scope>
    <source>
        <strain evidence="2">S-191538</strain>
    </source>
</reference>
<dbReference type="AlphaFoldDB" id="A0AA42AY87"/>
<name>A0AA42AY87_PAPNU</name>
<dbReference type="EMBL" id="JAJJMA010247272">
    <property type="protein sequence ID" value="MCL7043486.1"/>
    <property type="molecule type" value="Genomic_DNA"/>
</dbReference>
<dbReference type="PANTHER" id="PTHR31589">
    <property type="entry name" value="PROTEIN, PUTATIVE (DUF239)-RELATED-RELATED"/>
    <property type="match status" value="1"/>
</dbReference>
<feature type="domain" description="Neprosin activation peptide" evidence="1">
    <location>
        <begin position="60"/>
        <end position="136"/>
    </location>
</feature>
<feature type="non-terminal residue" evidence="2">
    <location>
        <position position="1"/>
    </location>
</feature>
<proteinExistence type="predicted"/>
<dbReference type="InterPro" id="IPR025521">
    <property type="entry name" value="Neprosin_propep"/>
</dbReference>
<sequence length="196" mass="21904">MAPLINLKITKFLVLLMSLILTYQASILALGGRMVMESLLAQEDEIQRLLLTLNKLPIKTIHAPWGETYDCIEFHKQPAFDHPLLKNHKREMTQETVSTTSDQMLIGQVDGCLRGTVPIRRTTREDIIRAKSLSSSLKAPGAQCRAGVTYDPKHDETIYGARGVFNVWSPTVNQDQFSSAEMALQSSSAVIEFGWT</sequence>
<evidence type="ECO:0000259" key="1">
    <source>
        <dbReference type="Pfam" id="PF14365"/>
    </source>
</evidence>
<gene>
    <name evidence="2" type="ORF">MKW94_004542</name>
</gene>
<evidence type="ECO:0000313" key="2">
    <source>
        <dbReference type="EMBL" id="MCL7043486.1"/>
    </source>
</evidence>
<evidence type="ECO:0000313" key="3">
    <source>
        <dbReference type="Proteomes" id="UP001177140"/>
    </source>
</evidence>
<keyword evidence="3" id="KW-1185">Reference proteome</keyword>
<dbReference type="PANTHER" id="PTHR31589:SF110">
    <property type="entry name" value="PROTEIN, PUTATIVE (DUF239)-RELATED"/>
    <property type="match status" value="1"/>
</dbReference>
<dbReference type="InterPro" id="IPR053168">
    <property type="entry name" value="Glutamic_endopeptidase"/>
</dbReference>
<comment type="caution">
    <text evidence="2">The sequence shown here is derived from an EMBL/GenBank/DDBJ whole genome shotgun (WGS) entry which is preliminary data.</text>
</comment>
<protein>
    <recommendedName>
        <fullName evidence="1">Neprosin activation peptide domain-containing protein</fullName>
    </recommendedName>
</protein>
<organism evidence="2 3">
    <name type="scientific">Papaver nudicaule</name>
    <name type="common">Iceland poppy</name>
    <dbReference type="NCBI Taxonomy" id="74823"/>
    <lineage>
        <taxon>Eukaryota</taxon>
        <taxon>Viridiplantae</taxon>
        <taxon>Streptophyta</taxon>
        <taxon>Embryophyta</taxon>
        <taxon>Tracheophyta</taxon>
        <taxon>Spermatophyta</taxon>
        <taxon>Magnoliopsida</taxon>
        <taxon>Ranunculales</taxon>
        <taxon>Papaveraceae</taxon>
        <taxon>Papaveroideae</taxon>
        <taxon>Papaver</taxon>
    </lineage>
</organism>
<accession>A0AA42AY87</accession>
<dbReference type="Proteomes" id="UP001177140">
    <property type="component" value="Unassembled WGS sequence"/>
</dbReference>
<dbReference type="Pfam" id="PF14365">
    <property type="entry name" value="Neprosin_AP"/>
    <property type="match status" value="1"/>
</dbReference>